<dbReference type="InterPro" id="IPR009081">
    <property type="entry name" value="PP-bd_ACP"/>
</dbReference>
<organism evidence="5 6">
    <name type="scientific">Vibrio palustris</name>
    <dbReference type="NCBI Taxonomy" id="1918946"/>
    <lineage>
        <taxon>Bacteria</taxon>
        <taxon>Pseudomonadati</taxon>
        <taxon>Pseudomonadota</taxon>
        <taxon>Gammaproteobacteria</taxon>
        <taxon>Vibrionales</taxon>
        <taxon>Vibrionaceae</taxon>
        <taxon>Vibrio</taxon>
    </lineage>
</organism>
<dbReference type="PANTHER" id="PTHR45527">
    <property type="entry name" value="NONRIBOSOMAL PEPTIDE SYNTHETASE"/>
    <property type="match status" value="1"/>
</dbReference>
<dbReference type="FunFam" id="2.30.38.10:FF:000001">
    <property type="entry name" value="Non-ribosomal peptide synthetase PvdI"/>
    <property type="match status" value="1"/>
</dbReference>
<dbReference type="SUPFAM" id="SSF56801">
    <property type="entry name" value="Acetyl-CoA synthetase-like"/>
    <property type="match status" value="2"/>
</dbReference>
<dbReference type="InterPro" id="IPR001031">
    <property type="entry name" value="Thioesterase"/>
</dbReference>
<evidence type="ECO:0000313" key="5">
    <source>
        <dbReference type="EMBL" id="SJL85128.1"/>
    </source>
</evidence>
<dbReference type="InterPro" id="IPR020845">
    <property type="entry name" value="AMP-binding_CS"/>
</dbReference>
<dbReference type="PROSITE" id="PS00455">
    <property type="entry name" value="AMP_BINDING"/>
    <property type="match status" value="2"/>
</dbReference>
<dbReference type="InterPro" id="IPR020806">
    <property type="entry name" value="PKS_PP-bd"/>
</dbReference>
<dbReference type="GO" id="GO:0009239">
    <property type="term" value="P:enterobactin biosynthetic process"/>
    <property type="evidence" value="ECO:0007669"/>
    <property type="project" value="TreeGrafter"/>
</dbReference>
<dbReference type="GO" id="GO:0009366">
    <property type="term" value="C:enterobactin synthetase complex"/>
    <property type="evidence" value="ECO:0007669"/>
    <property type="project" value="TreeGrafter"/>
</dbReference>
<dbReference type="STRING" id="1918946.VPAL9027_03151"/>
<dbReference type="Gene3D" id="2.30.38.10">
    <property type="entry name" value="Luciferase, Domain 3"/>
    <property type="match status" value="2"/>
</dbReference>
<evidence type="ECO:0000256" key="1">
    <source>
        <dbReference type="ARBA" id="ARBA00001957"/>
    </source>
</evidence>
<dbReference type="InterPro" id="IPR025110">
    <property type="entry name" value="AMP-bd_C"/>
</dbReference>
<dbReference type="Pfam" id="PF00550">
    <property type="entry name" value="PP-binding"/>
    <property type="match status" value="2"/>
</dbReference>
<dbReference type="FunFam" id="3.30.300.30:FF:000010">
    <property type="entry name" value="Enterobactin synthetase component F"/>
    <property type="match status" value="1"/>
</dbReference>
<feature type="domain" description="Carrier" evidence="4">
    <location>
        <begin position="960"/>
        <end position="1034"/>
    </location>
</feature>
<dbReference type="InterPro" id="IPR006162">
    <property type="entry name" value="Ppantetheine_attach_site"/>
</dbReference>
<dbReference type="PANTHER" id="PTHR45527:SF1">
    <property type="entry name" value="FATTY ACID SYNTHASE"/>
    <property type="match status" value="1"/>
</dbReference>
<dbReference type="GO" id="GO:0043041">
    <property type="term" value="P:amino acid activation for nonribosomal peptide biosynthetic process"/>
    <property type="evidence" value="ECO:0007669"/>
    <property type="project" value="TreeGrafter"/>
</dbReference>
<dbReference type="InterPro" id="IPR001242">
    <property type="entry name" value="Condensation_dom"/>
</dbReference>
<dbReference type="SUPFAM" id="SSF47336">
    <property type="entry name" value="ACP-like"/>
    <property type="match status" value="2"/>
</dbReference>
<dbReference type="Proteomes" id="UP000189475">
    <property type="component" value="Unassembled WGS sequence"/>
</dbReference>
<accession>A0A1R4B873</accession>
<dbReference type="NCBIfam" id="TIGR01733">
    <property type="entry name" value="AA-adenyl-dom"/>
    <property type="match status" value="2"/>
</dbReference>
<keyword evidence="6" id="KW-1185">Reference proteome</keyword>
<evidence type="ECO:0000313" key="6">
    <source>
        <dbReference type="Proteomes" id="UP000189475"/>
    </source>
</evidence>
<dbReference type="GO" id="GO:0031177">
    <property type="term" value="F:phosphopantetheine binding"/>
    <property type="evidence" value="ECO:0007669"/>
    <property type="project" value="InterPro"/>
</dbReference>
<dbReference type="InterPro" id="IPR010071">
    <property type="entry name" value="AA_adenyl_dom"/>
</dbReference>
<gene>
    <name evidence="5" type="primary">dhbF</name>
    <name evidence="5" type="ORF">VPAL9027_03151</name>
</gene>
<dbReference type="Gene3D" id="1.10.1200.10">
    <property type="entry name" value="ACP-like"/>
    <property type="match status" value="1"/>
</dbReference>
<dbReference type="InterPro" id="IPR045851">
    <property type="entry name" value="AMP-bd_C_sf"/>
</dbReference>
<dbReference type="OrthoDB" id="9757559at2"/>
<dbReference type="Gene3D" id="3.30.559.30">
    <property type="entry name" value="Nonribosomal peptide synthetase, condensation domain"/>
    <property type="match status" value="2"/>
</dbReference>
<dbReference type="FunFam" id="3.40.50.12780:FF:000012">
    <property type="entry name" value="Non-ribosomal peptide synthetase"/>
    <property type="match status" value="1"/>
</dbReference>
<dbReference type="Gene3D" id="3.40.50.1820">
    <property type="entry name" value="alpha/beta hydrolase"/>
    <property type="match status" value="1"/>
</dbReference>
<name>A0A1R4B873_9VIBR</name>
<dbReference type="InterPro" id="IPR023213">
    <property type="entry name" value="CAT-like_dom_sf"/>
</dbReference>
<dbReference type="SUPFAM" id="SSF52777">
    <property type="entry name" value="CoA-dependent acyltransferases"/>
    <property type="match status" value="4"/>
</dbReference>
<dbReference type="SMART" id="SM00823">
    <property type="entry name" value="PKS_PP"/>
    <property type="match status" value="2"/>
</dbReference>
<dbReference type="Gene3D" id="3.30.559.10">
    <property type="entry name" value="Chloramphenicol acetyltransferase-like domain"/>
    <property type="match status" value="2"/>
</dbReference>
<keyword evidence="2" id="KW-0596">Phosphopantetheine</keyword>
<dbReference type="Pfam" id="PF00668">
    <property type="entry name" value="Condensation"/>
    <property type="match status" value="2"/>
</dbReference>
<dbReference type="Pfam" id="PF13193">
    <property type="entry name" value="AMP-binding_C"/>
    <property type="match status" value="1"/>
</dbReference>
<comment type="cofactor">
    <cofactor evidence="1">
        <name>pantetheine 4'-phosphate</name>
        <dbReference type="ChEBI" id="CHEBI:47942"/>
    </cofactor>
</comment>
<dbReference type="RefSeq" id="WP_077315520.1">
    <property type="nucleotide sequence ID" value="NZ_AP024887.1"/>
</dbReference>
<sequence>MSQSVSDSLFPLVGPQLGILFADQLSEIKNEFNVAHYIDIQGKVDIDVLTTAIELGVSEADTLHSRYIEEQGHWYQTLCDTQVVSQFVEQYDFSQSADPLESALEWMKSECARAVDIEQPDTPLFRHCLIQVGTDQQPRWYWYQRYHHIAVDGFSFTALTQRIAKIYHSLMHGNSHEPTPFISFKKVIDEYQIYKNSEKYQQDKAFWLEYVKALEAPLRLSYRERMDTSSGVIRHVVPLTEHLLAPIEDNLLPSETAMALVFAYLAQQTNRTQITLGFPFMRRLGYVALNATGPVVNVLPVSLTITADLTLPDIVRALKKELRQVKRHQQYEVEQIKRDIGQVTSPLYGPVLNLKLFDDALSFDHVAAQTHVIATGPIDDIEFSPVIKSDQCSLELSANANLYTEQQLALYAQQFNDFTQQWLSQPECALKNIVWKDEATKSLITAHGSGPVQSMRFSSIVSIFAEQVTQYPNRTAVIFQNQSLTFKQLNQKVSSLAAGLTQQGVVKGDTLCVALERSEQVIITMLAVMRVGAVYLPIGVNYPQERIRAIQAQSCPKACLVEYRNRLDIKMPQWDIHELSHSGHEPFDAPLPEASSTAYILFTSGSTGKPKGVMITHGSLANLAEHHKHYSFSDLLLHSVAPIRAAHTTAFVFDAAWEQILWMIWGQTLVIYDDEVRRDAFELNQRISQDEIDALDLSPSLFTQMLDAGLMDQPHSPVYVMVGSEAIPSSLWERVRQYPGLNVQNFYGPTEYTVDALSASFSDDASPVIGRPITNTEVYVLNELLEPVPVGVLGELYVSGAGCAQGYLNERAMTAERFVANPFIPGERMYRTGDLVRWYETGQLAYVGRSDDQVKVRGYRIELGEVEKALHGLPQVANAVVITEKSYSDNRLVAYCTLTSCGDGTREKELLHQLGKRVPDYMVPSALCILDAFPLNVNGKIDKKSLPIIERQQSTHVGSQPVTDNEIALCDVVQIQLGLQDVVVEDDFFALGGDSISAMAITTQLRKAGLVLKAKDIFEHGTLKTIAETIYPEASVVETSREHADHFSSLSVDNMSRFVERYGDIDTILPTLPLQQGLAFQSQLKDAGNNYNSTTQMTLVGEFDVQRFQHALDCIIRKHTQLWARFDSDILGESVQVIPQLPAGITTLWPIHQVSLNGLADAEQSAQLVEIETSEAARFFEINNPDIPLLYACVVHHHDNQHTVIISMHHLIVDGWSTPILMNDFFAAYREGRIHKVLQTSYAQVVNQLAAREKEPARQLWHTQLNGVTPTLAYDGEVNLQPIKEVPVKLDRQLTERINQLCRREGLTLNSLMQGVWGVLLGLMTGKEEVVFGTPISGRFTHIEGVDEHIGLFTNTIPIRLNLKPHVSLIKQLVEVQSQQIQLLENDVLGLSDIQQIAGGETLFDTMLSVENYPNTEHWFERQHAGLRLVGLDNRGYTHFPLTVFVVPGEQLEILVAYRHQKYDPHRLAEQLETLLKAVVEAPHRALCQYPLLTERDANQLFHVNHTHTEVPHTTLRDLMRAQAKQTPNAVALCDIEHRLTYREVRHQVSLLAQQLHYDGVCGGDIVAVALPRSVKLSIALNSVLDVGAVYLPLDVTYPTERLLDMVEDAKPTVIITTSDYRELYAPYTQVIVFDDLYDEVGQPQLAMDADVKPEQGAYIIYTSGSTGRPKGVLVSHQAIVNRLLWMQHEYPLNKNDVVLQKTPCSFDVSVWEFFWPLIQGAQLMMAPPESHKDPDALLSLIEDYQITTLHFVPSMLAAFMAYVKSRVVAGEPVAESLKRVFCSGEALTKELSQLYGQYLSAPLHNLYGPTEAAVDVTYCPAFGPSLTEGDGNGVPIGLPVWNTQLRVLDNCLRDVPIGIPGELYLAGQQLAMGYLNRHALTADRFIADPSGNGQRLYRTGDIVRWLPSGKIDYLGRNDDQLKIRGQRIELGEIEHCLSELPGVKQAIVCAKSFVDSTTMEGADNRQLVGYIITSSSDVDGSDLRDIMKTQLPAHMIPVAIVVLDEFPLSVNGKLDRKALPLPSVSGAKHGRQPETALECQLAKLFCAILEQPSVLANDDFFALGGHSLLCMRLAADIRQTLNVSIGVGDIMIAPTVAGLAKTLTHEKAAHARAGHELVLPIRQGKGAPLFCINPASGFAWQYTGLQKYLQGSFPIIGLQSPRENGPIADCDDMASACERYFEQLRRIQPSGPYHLMGYSFGGNVVHTLAAKLEALGEHVAFIALFDTYPTEVQDWNAPLDVEEIEQEKALFMNANNAYPMDSDMNRERADMLRDIEANYEDAVAVMMRASTPTYSGPVHLFVANKTLPDFDIKTVWAPFVGELTEHYMDCRHQDILAPASLSKVGPRLNKLLSCCPTLD</sequence>
<evidence type="ECO:0000259" key="4">
    <source>
        <dbReference type="PROSITE" id="PS50075"/>
    </source>
</evidence>
<dbReference type="InterPro" id="IPR000873">
    <property type="entry name" value="AMP-dep_synth/lig_dom"/>
</dbReference>
<dbReference type="Gene3D" id="3.30.300.30">
    <property type="match status" value="2"/>
</dbReference>
<dbReference type="NCBIfam" id="NF003417">
    <property type="entry name" value="PRK04813.1"/>
    <property type="match status" value="2"/>
</dbReference>
<dbReference type="SUPFAM" id="SSF53474">
    <property type="entry name" value="alpha/beta-Hydrolases"/>
    <property type="match status" value="1"/>
</dbReference>
<dbReference type="InterPro" id="IPR029058">
    <property type="entry name" value="AB_hydrolase_fold"/>
</dbReference>
<dbReference type="PROSITE" id="PS50075">
    <property type="entry name" value="CARRIER"/>
    <property type="match status" value="2"/>
</dbReference>
<dbReference type="Pfam" id="PF00975">
    <property type="entry name" value="Thioesterase"/>
    <property type="match status" value="1"/>
</dbReference>
<dbReference type="Pfam" id="PF00501">
    <property type="entry name" value="AMP-binding"/>
    <property type="match status" value="2"/>
</dbReference>
<dbReference type="PROSITE" id="PS00012">
    <property type="entry name" value="PHOSPHOPANTETHEINE"/>
    <property type="match status" value="2"/>
</dbReference>
<dbReference type="FunFam" id="3.40.50.980:FF:000002">
    <property type="entry name" value="Enterobactin synthetase component F"/>
    <property type="match status" value="1"/>
</dbReference>
<dbReference type="InterPro" id="IPR036736">
    <property type="entry name" value="ACP-like_sf"/>
</dbReference>
<evidence type="ECO:0000256" key="3">
    <source>
        <dbReference type="ARBA" id="ARBA00022553"/>
    </source>
</evidence>
<evidence type="ECO:0000256" key="2">
    <source>
        <dbReference type="ARBA" id="ARBA00022450"/>
    </source>
</evidence>
<protein>
    <submittedName>
        <fullName evidence="5">Dimodular nonribosomal peptide synthase</fullName>
    </submittedName>
</protein>
<dbReference type="CDD" id="cd17646">
    <property type="entry name" value="A_NRPS_AB3403-like"/>
    <property type="match status" value="1"/>
</dbReference>
<dbReference type="CDD" id="cd05930">
    <property type="entry name" value="A_NRPS"/>
    <property type="match status" value="1"/>
</dbReference>
<dbReference type="GO" id="GO:0047527">
    <property type="term" value="F:2,3-dihydroxybenzoate-serine ligase activity"/>
    <property type="evidence" value="ECO:0007669"/>
    <property type="project" value="TreeGrafter"/>
</dbReference>
<dbReference type="GO" id="GO:0005829">
    <property type="term" value="C:cytosol"/>
    <property type="evidence" value="ECO:0007669"/>
    <property type="project" value="TreeGrafter"/>
</dbReference>
<dbReference type="Gene3D" id="3.40.50.980">
    <property type="match status" value="4"/>
</dbReference>
<dbReference type="EMBL" id="FUFT01000009">
    <property type="protein sequence ID" value="SJL85128.1"/>
    <property type="molecule type" value="Genomic_DNA"/>
</dbReference>
<keyword evidence="3" id="KW-0597">Phosphoprotein</keyword>
<proteinExistence type="predicted"/>
<reference evidence="5 6" key="1">
    <citation type="submission" date="2017-02" db="EMBL/GenBank/DDBJ databases">
        <authorList>
            <person name="Peterson S.W."/>
        </authorList>
    </citation>
    <scope>NUCLEOTIDE SEQUENCE [LARGE SCALE GENOMIC DNA]</scope>
    <source>
        <strain evidence="5 6">CECT 9027</strain>
    </source>
</reference>
<feature type="domain" description="Carrier" evidence="4">
    <location>
        <begin position="2033"/>
        <end position="2108"/>
    </location>
</feature>